<gene>
    <name evidence="10" type="ORF">JMN32_07040</name>
</gene>
<dbReference type="PRINTS" id="PR00344">
    <property type="entry name" value="BCTRLSENSOR"/>
</dbReference>
<dbReference type="PANTHER" id="PTHR43711">
    <property type="entry name" value="TWO-COMPONENT HISTIDINE KINASE"/>
    <property type="match status" value="1"/>
</dbReference>
<evidence type="ECO:0000313" key="10">
    <source>
        <dbReference type="EMBL" id="MBL6446055.1"/>
    </source>
</evidence>
<dbReference type="PROSITE" id="PS50109">
    <property type="entry name" value="HIS_KIN"/>
    <property type="match status" value="1"/>
</dbReference>
<dbReference type="PANTHER" id="PTHR43711:SF26">
    <property type="entry name" value="SENSOR HISTIDINE KINASE RCSC"/>
    <property type="match status" value="1"/>
</dbReference>
<dbReference type="EMBL" id="JAEUGD010000023">
    <property type="protein sequence ID" value="MBL6446055.1"/>
    <property type="molecule type" value="Genomic_DNA"/>
</dbReference>
<keyword evidence="11" id="KW-1185">Reference proteome</keyword>
<dbReference type="EC" id="2.7.13.3" evidence="2"/>
<evidence type="ECO:0000256" key="6">
    <source>
        <dbReference type="ARBA" id="ARBA00023012"/>
    </source>
</evidence>
<dbReference type="InterPro" id="IPR050736">
    <property type="entry name" value="Sensor_HK_Regulatory"/>
</dbReference>
<evidence type="ECO:0000256" key="7">
    <source>
        <dbReference type="ARBA" id="ARBA00023136"/>
    </source>
</evidence>
<accession>A0A937FX83</accession>
<evidence type="ECO:0000256" key="5">
    <source>
        <dbReference type="ARBA" id="ARBA00022777"/>
    </source>
</evidence>
<evidence type="ECO:0000256" key="1">
    <source>
        <dbReference type="ARBA" id="ARBA00000085"/>
    </source>
</evidence>
<dbReference type="Gene3D" id="3.30.565.10">
    <property type="entry name" value="Histidine kinase-like ATPase, C-terminal domain"/>
    <property type="match status" value="1"/>
</dbReference>
<evidence type="ECO:0000259" key="9">
    <source>
        <dbReference type="PROSITE" id="PS50109"/>
    </source>
</evidence>
<dbReference type="AlphaFoldDB" id="A0A937FX83"/>
<dbReference type="Pfam" id="PF02518">
    <property type="entry name" value="HATPase_c"/>
    <property type="match status" value="1"/>
</dbReference>
<dbReference type="InterPro" id="IPR005467">
    <property type="entry name" value="His_kinase_dom"/>
</dbReference>
<dbReference type="SUPFAM" id="SSF47384">
    <property type="entry name" value="Homodimeric domain of signal transducing histidine kinase"/>
    <property type="match status" value="1"/>
</dbReference>
<reference evidence="10" key="1">
    <citation type="submission" date="2021-01" db="EMBL/GenBank/DDBJ databases">
        <title>Fulvivirga kasyanovii gen. nov., sp nov., a novel member of the phylum Bacteroidetes isolated from seawater in a mussel farm.</title>
        <authorList>
            <person name="Zhao L.-H."/>
            <person name="Wang Z.-J."/>
        </authorList>
    </citation>
    <scope>NUCLEOTIDE SEQUENCE</scope>
    <source>
        <strain evidence="10">29W222</strain>
    </source>
</reference>
<evidence type="ECO:0000313" key="11">
    <source>
        <dbReference type="Proteomes" id="UP000614216"/>
    </source>
</evidence>
<dbReference type="SMART" id="SM00387">
    <property type="entry name" value="HATPase_c"/>
    <property type="match status" value="1"/>
</dbReference>
<evidence type="ECO:0000256" key="3">
    <source>
        <dbReference type="ARBA" id="ARBA00022553"/>
    </source>
</evidence>
<dbReference type="CDD" id="cd00082">
    <property type="entry name" value="HisKA"/>
    <property type="match status" value="1"/>
</dbReference>
<keyword evidence="7 8" id="KW-0472">Membrane</keyword>
<keyword evidence="6" id="KW-0902">Two-component regulatory system</keyword>
<dbReference type="InterPro" id="IPR003661">
    <property type="entry name" value="HisK_dim/P_dom"/>
</dbReference>
<dbReference type="InterPro" id="IPR036890">
    <property type="entry name" value="HATPase_C_sf"/>
</dbReference>
<proteinExistence type="predicted"/>
<comment type="caution">
    <text evidence="10">The sequence shown here is derived from an EMBL/GenBank/DDBJ whole genome shotgun (WGS) entry which is preliminary data.</text>
</comment>
<dbReference type="Gene3D" id="1.10.287.130">
    <property type="match status" value="1"/>
</dbReference>
<dbReference type="Proteomes" id="UP000614216">
    <property type="component" value="Unassembled WGS sequence"/>
</dbReference>
<protein>
    <recommendedName>
        <fullName evidence="2">histidine kinase</fullName>
        <ecNumber evidence="2">2.7.13.3</ecNumber>
    </recommendedName>
</protein>
<organism evidence="10 11">
    <name type="scientific">Fulvivirga marina</name>
    <dbReference type="NCBI Taxonomy" id="2494733"/>
    <lineage>
        <taxon>Bacteria</taxon>
        <taxon>Pseudomonadati</taxon>
        <taxon>Bacteroidota</taxon>
        <taxon>Cytophagia</taxon>
        <taxon>Cytophagales</taxon>
        <taxon>Fulvivirgaceae</taxon>
        <taxon>Fulvivirga</taxon>
    </lineage>
</organism>
<evidence type="ECO:0000256" key="4">
    <source>
        <dbReference type="ARBA" id="ARBA00022679"/>
    </source>
</evidence>
<dbReference type="InterPro" id="IPR004358">
    <property type="entry name" value="Sig_transdc_His_kin-like_C"/>
</dbReference>
<keyword evidence="8" id="KW-1133">Transmembrane helix</keyword>
<name>A0A937FX83_9BACT</name>
<keyword evidence="4" id="KW-0808">Transferase</keyword>
<dbReference type="SUPFAM" id="SSF55874">
    <property type="entry name" value="ATPase domain of HSP90 chaperone/DNA topoisomerase II/histidine kinase"/>
    <property type="match status" value="1"/>
</dbReference>
<keyword evidence="3" id="KW-0597">Phosphoprotein</keyword>
<comment type="catalytic activity">
    <reaction evidence="1">
        <text>ATP + protein L-histidine = ADP + protein N-phospho-L-histidine.</text>
        <dbReference type="EC" id="2.7.13.3"/>
    </reaction>
</comment>
<keyword evidence="8" id="KW-0812">Transmembrane</keyword>
<feature type="transmembrane region" description="Helical" evidence="8">
    <location>
        <begin position="264"/>
        <end position="285"/>
    </location>
</feature>
<evidence type="ECO:0000256" key="8">
    <source>
        <dbReference type="SAM" id="Phobius"/>
    </source>
</evidence>
<dbReference type="FunFam" id="3.30.565.10:FF:000006">
    <property type="entry name" value="Sensor histidine kinase WalK"/>
    <property type="match status" value="1"/>
</dbReference>
<dbReference type="Pfam" id="PF00512">
    <property type="entry name" value="HisKA"/>
    <property type="match status" value="1"/>
</dbReference>
<dbReference type="InterPro" id="IPR003594">
    <property type="entry name" value="HATPase_dom"/>
</dbReference>
<dbReference type="InterPro" id="IPR036097">
    <property type="entry name" value="HisK_dim/P_sf"/>
</dbReference>
<dbReference type="FunFam" id="1.10.287.130:FF:000001">
    <property type="entry name" value="Two-component sensor histidine kinase"/>
    <property type="match status" value="1"/>
</dbReference>
<keyword evidence="5 10" id="KW-0418">Kinase</keyword>
<evidence type="ECO:0000256" key="2">
    <source>
        <dbReference type="ARBA" id="ARBA00012438"/>
    </source>
</evidence>
<feature type="domain" description="Histidine kinase" evidence="9">
    <location>
        <begin position="304"/>
        <end position="521"/>
    </location>
</feature>
<sequence>MHSIRKTGLILLLVFLLPAVFYSVYEISSLSRNEEVINNIYQNQLDAILYSVNQYSDDVADSWTTKIESALISSDTISSAIHEFLDVNPDVALIFLADTSLRQQPLLYTNSDPLKQVIASRFFQAVQDNKPEIDRLIVYMDNGFQKLQPISFDLNGDNNHMETLLFILNKPFNNNLVCGIVFNPELFIAETLRPKLQTIAADKFILSAHRKQTDELVFTTIDTVNRYDYKAQAITKDFWILPDYYLGINMKGRGIHAIVRERTYLNLGLILVLNIVLLFGVWLVFRNVKKEIQLAENKSVFVSNVSHEIRTPLSLISMFAETLEMGRVQTKEKQQEYYEIISKEAQRLTAIVNRILNFSQVEANKSSYTLEPLDLGGAVDEVLKTYTYHLESKGFDYSFTKEDNLIIEADKEALQEVIINVLDNAIKYSNKTRNINIQIANLGNMAYLSIQDHGIGISARDQKNIFDKFYRVSTGDLAKGQGTGLGLSLVKHIISRHNGKIKVKSELGRGTTFTIYLPLKQ</sequence>
<dbReference type="SMART" id="SM00388">
    <property type="entry name" value="HisKA"/>
    <property type="match status" value="1"/>
</dbReference>
<dbReference type="RefSeq" id="WP_202855603.1">
    <property type="nucleotide sequence ID" value="NZ_JAEUGD010000023.1"/>
</dbReference>
<dbReference type="GO" id="GO:0000155">
    <property type="term" value="F:phosphorelay sensor kinase activity"/>
    <property type="evidence" value="ECO:0007669"/>
    <property type="project" value="InterPro"/>
</dbReference>